<evidence type="ECO:0000256" key="1">
    <source>
        <dbReference type="SAM" id="Phobius"/>
    </source>
</evidence>
<reference evidence="2" key="2">
    <citation type="submission" date="2020-09" db="EMBL/GenBank/DDBJ databases">
        <authorList>
            <person name="Sun Q."/>
            <person name="Kim S."/>
        </authorList>
    </citation>
    <scope>NUCLEOTIDE SEQUENCE</scope>
    <source>
        <strain evidence="2">KCTC 32513</strain>
    </source>
</reference>
<dbReference type="AlphaFoldDB" id="A0A8J3G2I8"/>
<evidence type="ECO:0000313" key="3">
    <source>
        <dbReference type="Proteomes" id="UP000634004"/>
    </source>
</evidence>
<evidence type="ECO:0000313" key="2">
    <source>
        <dbReference type="EMBL" id="GHA94684.1"/>
    </source>
</evidence>
<dbReference type="EMBL" id="BMZH01000006">
    <property type="protein sequence ID" value="GHA94684.1"/>
    <property type="molecule type" value="Genomic_DNA"/>
</dbReference>
<organism evidence="2 3">
    <name type="scientific">Algimonas arctica</name>
    <dbReference type="NCBI Taxonomy" id="1479486"/>
    <lineage>
        <taxon>Bacteria</taxon>
        <taxon>Pseudomonadati</taxon>
        <taxon>Pseudomonadota</taxon>
        <taxon>Alphaproteobacteria</taxon>
        <taxon>Maricaulales</taxon>
        <taxon>Robiginitomaculaceae</taxon>
        <taxon>Algimonas</taxon>
    </lineage>
</organism>
<sequence>MYANLDLILTLSGIAVCAVLAALGIRLRFRESTDIRPYRMPWMIIALVAIAVGFMLIVHLVNLIGFETGGRR</sequence>
<feature type="transmembrane region" description="Helical" evidence="1">
    <location>
        <begin position="41"/>
        <end position="66"/>
    </location>
</feature>
<dbReference type="Proteomes" id="UP000634004">
    <property type="component" value="Unassembled WGS sequence"/>
</dbReference>
<keyword evidence="3" id="KW-1185">Reference proteome</keyword>
<dbReference type="RefSeq" id="WP_189497426.1">
    <property type="nucleotide sequence ID" value="NZ_BMZH01000006.1"/>
</dbReference>
<gene>
    <name evidence="2" type="ORF">GCM10009069_17070</name>
</gene>
<protein>
    <submittedName>
        <fullName evidence="2">Uncharacterized protein</fullName>
    </submittedName>
</protein>
<proteinExistence type="predicted"/>
<reference evidence="2" key="1">
    <citation type="journal article" date="2014" name="Int. J. Syst. Evol. Microbiol.">
        <title>Complete genome sequence of Corynebacterium casei LMG S-19264T (=DSM 44701T), isolated from a smear-ripened cheese.</title>
        <authorList>
            <consortium name="US DOE Joint Genome Institute (JGI-PGF)"/>
            <person name="Walter F."/>
            <person name="Albersmeier A."/>
            <person name="Kalinowski J."/>
            <person name="Ruckert C."/>
        </authorList>
    </citation>
    <scope>NUCLEOTIDE SEQUENCE</scope>
    <source>
        <strain evidence="2">KCTC 32513</strain>
    </source>
</reference>
<feature type="transmembrane region" description="Helical" evidence="1">
    <location>
        <begin position="7"/>
        <end position="29"/>
    </location>
</feature>
<accession>A0A8J3G2I8</accession>
<keyword evidence="1" id="KW-0472">Membrane</keyword>
<name>A0A8J3G2I8_9PROT</name>
<keyword evidence="1" id="KW-1133">Transmembrane helix</keyword>
<comment type="caution">
    <text evidence="2">The sequence shown here is derived from an EMBL/GenBank/DDBJ whole genome shotgun (WGS) entry which is preliminary data.</text>
</comment>
<keyword evidence="1" id="KW-0812">Transmembrane</keyword>